<name>A0A419EXG2_9BACT</name>
<keyword evidence="1" id="KW-0862">Zinc</keyword>
<dbReference type="PANTHER" id="PTHR12670">
    <property type="entry name" value="CERAMIDASE"/>
    <property type="match status" value="1"/>
</dbReference>
<dbReference type="EC" id="3.5.1.23" evidence="2"/>
<evidence type="ECO:0000313" key="4">
    <source>
        <dbReference type="EMBL" id="RJP69580.1"/>
    </source>
</evidence>
<accession>A0A419EXG2</accession>
<dbReference type="GO" id="GO:0042759">
    <property type="term" value="P:long-chain fatty acid biosynthetic process"/>
    <property type="evidence" value="ECO:0007669"/>
    <property type="project" value="TreeGrafter"/>
</dbReference>
<proteinExistence type="inferred from homology"/>
<feature type="binding site" evidence="1">
    <location>
        <position position="96"/>
    </location>
    <ligand>
        <name>Zn(2+)</name>
        <dbReference type="ChEBI" id="CHEBI:29105"/>
    </ligand>
</feature>
<dbReference type="GO" id="GO:0046872">
    <property type="term" value="F:metal ion binding"/>
    <property type="evidence" value="ECO:0007669"/>
    <property type="project" value="UniProtKB-KW"/>
</dbReference>
<comment type="catalytic activity">
    <reaction evidence="2">
        <text>an N-acylsphing-4-enine + H2O = sphing-4-enine + a fatty acid</text>
        <dbReference type="Rhea" id="RHEA:20856"/>
        <dbReference type="ChEBI" id="CHEBI:15377"/>
        <dbReference type="ChEBI" id="CHEBI:28868"/>
        <dbReference type="ChEBI" id="CHEBI:52639"/>
        <dbReference type="ChEBI" id="CHEBI:57756"/>
        <dbReference type="EC" id="3.5.1.23"/>
    </reaction>
</comment>
<dbReference type="PANTHER" id="PTHR12670:SF1">
    <property type="entry name" value="NEUTRAL CERAMIDASE"/>
    <property type="match status" value="1"/>
</dbReference>
<dbReference type="InterPro" id="IPR031329">
    <property type="entry name" value="NEUT/ALK_ceramidase_N"/>
</dbReference>
<feature type="binding site" evidence="1">
    <location>
        <position position="188"/>
    </location>
    <ligand>
        <name>Zn(2+)</name>
        <dbReference type="ChEBI" id="CHEBI:29105"/>
    </ligand>
</feature>
<evidence type="ECO:0000313" key="5">
    <source>
        <dbReference type="Proteomes" id="UP000285961"/>
    </source>
</evidence>
<dbReference type="GO" id="GO:0017040">
    <property type="term" value="F:N-acylsphingosine amidohydrolase activity"/>
    <property type="evidence" value="ECO:0007669"/>
    <property type="project" value="UniProtKB-UniRule"/>
</dbReference>
<dbReference type="Proteomes" id="UP000285961">
    <property type="component" value="Unassembled WGS sequence"/>
</dbReference>
<gene>
    <name evidence="4" type="ORF">C4532_10565</name>
</gene>
<keyword evidence="2" id="KW-0443">Lipid metabolism</keyword>
<evidence type="ECO:0000256" key="1">
    <source>
        <dbReference type="PIRSR" id="PIRSR606823-2"/>
    </source>
</evidence>
<dbReference type="EMBL" id="QZKI01000080">
    <property type="protein sequence ID" value="RJP69580.1"/>
    <property type="molecule type" value="Genomic_DNA"/>
</dbReference>
<keyword evidence="1" id="KW-0479">Metal-binding</keyword>
<dbReference type="Pfam" id="PF04734">
    <property type="entry name" value="Ceramidase_alk"/>
    <property type="match status" value="1"/>
</dbReference>
<evidence type="ECO:0000256" key="2">
    <source>
        <dbReference type="RuleBase" id="RU366019"/>
    </source>
</evidence>
<sequence length="448" mass="48483">MKRPKEGSLQAGFACADITPAESLPMAGYIYRTEPADGMHDSLHAKAAAFQCGDTAAVLVSLDLLFVSRGWGTKVREAIEQETGVPFDNILVAATHTHSGPDVFSPFATTTDAMSRYEESLFDTCVQVAKKSVESAESAAMKWCSLLSENVASNRRNPLQLTDSGRSVIRVEDASLKVKAHLVSFACHPTVMGPENLKYSADLFGVAAREVEEKFPGSVCLMFNGAAADASTRFTRRRQTWPELERLGKKLARQIVQASRASTAVKSGTVSAKSTLIAASFQESPSVAEAEKHLEEVMEKTRADCRRSREDGGETPALVRPDLEGAAAQLMISKHGGWKSIFGTTVAEIELQVIRVGDIIICGLPGEFFGNRGSDLKNAALPKFAFIIGYANGYWGYIVPPKEAKLGGYEPIMSPIQPSQEPEIIRQAKALVKATKKGPSRYKVPCHA</sequence>
<evidence type="ECO:0000259" key="3">
    <source>
        <dbReference type="Pfam" id="PF04734"/>
    </source>
</evidence>
<keyword evidence="2" id="KW-0746">Sphingolipid metabolism</keyword>
<dbReference type="AlphaFoldDB" id="A0A419EXG2"/>
<dbReference type="GO" id="GO:0046514">
    <property type="term" value="P:ceramide catabolic process"/>
    <property type="evidence" value="ECO:0007669"/>
    <property type="project" value="InterPro"/>
</dbReference>
<feature type="domain" description="Neutral/alkaline non-lysosomal ceramidase N-terminal" evidence="3">
    <location>
        <begin position="11"/>
        <end position="138"/>
    </location>
</feature>
<keyword evidence="2" id="KW-0378">Hydrolase</keyword>
<dbReference type="GO" id="GO:0016020">
    <property type="term" value="C:membrane"/>
    <property type="evidence" value="ECO:0007669"/>
    <property type="project" value="GOC"/>
</dbReference>
<comment type="cofactor">
    <cofactor evidence="1">
        <name>Zn(2+)</name>
        <dbReference type="ChEBI" id="CHEBI:29105"/>
    </cofactor>
    <text evidence="1">Binds 1 zinc ion per subunit.</text>
</comment>
<dbReference type="InterPro" id="IPR006823">
    <property type="entry name" value="Ceramidase_alk"/>
</dbReference>
<dbReference type="GO" id="GO:0046512">
    <property type="term" value="P:sphingosine biosynthetic process"/>
    <property type="evidence" value="ECO:0007669"/>
    <property type="project" value="TreeGrafter"/>
</dbReference>
<dbReference type="GO" id="GO:0005576">
    <property type="term" value="C:extracellular region"/>
    <property type="evidence" value="ECO:0007669"/>
    <property type="project" value="TreeGrafter"/>
</dbReference>
<comment type="similarity">
    <text evidence="2">Belongs to the neutral ceramidase family.</text>
</comment>
<organism evidence="4 5">
    <name type="scientific">Candidatus Abyssobacteria bacterium SURF_17</name>
    <dbReference type="NCBI Taxonomy" id="2093361"/>
    <lineage>
        <taxon>Bacteria</taxon>
        <taxon>Pseudomonadati</taxon>
        <taxon>Candidatus Hydrogenedentota</taxon>
        <taxon>Candidatus Abyssobacteria</taxon>
    </lineage>
</organism>
<comment type="caution">
    <text evidence="4">The sequence shown here is derived from an EMBL/GenBank/DDBJ whole genome shotgun (WGS) entry which is preliminary data.</text>
</comment>
<reference evidence="4 5" key="1">
    <citation type="journal article" date="2017" name="ISME J.">
        <title>Energy and carbon metabolisms in a deep terrestrial subsurface fluid microbial community.</title>
        <authorList>
            <person name="Momper L."/>
            <person name="Jungbluth S.P."/>
            <person name="Lee M.D."/>
            <person name="Amend J.P."/>
        </authorList>
    </citation>
    <scope>NUCLEOTIDE SEQUENCE [LARGE SCALE GENOMIC DNA]</scope>
    <source>
        <strain evidence="4">SURF_17</strain>
    </source>
</reference>
<protein>
    <recommendedName>
        <fullName evidence="2">Neutral ceramidase</fullName>
        <ecNumber evidence="2">3.5.1.23</ecNumber>
    </recommendedName>
</protein>